<evidence type="ECO:0000256" key="9">
    <source>
        <dbReference type="RuleBase" id="RU364013"/>
    </source>
</evidence>
<dbReference type="GO" id="GO:0006335">
    <property type="term" value="P:DNA replication-dependent chromatin assembly"/>
    <property type="evidence" value="ECO:0007669"/>
    <property type="project" value="EnsemblFungi"/>
</dbReference>
<dbReference type="PRINTS" id="PR00887">
    <property type="entry name" value="SSRCOGNITION"/>
</dbReference>
<keyword evidence="3 9" id="KW-0235">DNA replication</keyword>
<gene>
    <name evidence="12" type="ORF">SOCG_00172</name>
</gene>
<protein>
    <recommendedName>
        <fullName evidence="9">FACT complex subunit POB3</fullName>
    </recommendedName>
</protein>
<evidence type="ECO:0000256" key="8">
    <source>
        <dbReference type="ARBA" id="ARBA00023242"/>
    </source>
</evidence>
<evidence type="ECO:0000256" key="2">
    <source>
        <dbReference type="ARBA" id="ARBA00022454"/>
    </source>
</evidence>
<organism evidence="12 13">
    <name type="scientific">Schizosaccharomyces octosporus (strain yFS286)</name>
    <name type="common">Fission yeast</name>
    <name type="synonym">Octosporomyces octosporus</name>
    <dbReference type="NCBI Taxonomy" id="483514"/>
    <lineage>
        <taxon>Eukaryota</taxon>
        <taxon>Fungi</taxon>
        <taxon>Dikarya</taxon>
        <taxon>Ascomycota</taxon>
        <taxon>Taphrinomycotina</taxon>
        <taxon>Schizosaccharomycetes</taxon>
        <taxon>Schizosaccharomycetales</taxon>
        <taxon>Schizosaccharomycetaceae</taxon>
        <taxon>Schizosaccharomyces</taxon>
    </lineage>
</organism>
<dbReference type="GO" id="GO:0000781">
    <property type="term" value="C:chromosome, telomeric region"/>
    <property type="evidence" value="ECO:0007669"/>
    <property type="project" value="GOC"/>
</dbReference>
<dbReference type="InterPro" id="IPR011993">
    <property type="entry name" value="PH-like_dom_sf"/>
</dbReference>
<dbReference type="GO" id="GO:0031509">
    <property type="term" value="P:subtelomeric heterochromatin formation"/>
    <property type="evidence" value="ECO:0007669"/>
    <property type="project" value="EnsemblFungi"/>
</dbReference>
<feature type="region of interest" description="Disordered" evidence="10">
    <location>
        <begin position="461"/>
        <end position="525"/>
    </location>
</feature>
<feature type="compositionally biased region" description="Acidic residues" evidence="10">
    <location>
        <begin position="489"/>
        <end position="525"/>
    </location>
</feature>
<dbReference type="Pfam" id="PF21103">
    <property type="entry name" value="PH1_SSRP1-like"/>
    <property type="match status" value="1"/>
</dbReference>
<dbReference type="CDD" id="cd13230">
    <property type="entry name" value="PH1_SSRP1-like"/>
    <property type="match status" value="1"/>
</dbReference>
<sequence length="525" mass="58708">MAAKTVQYDNIYLNLSAQPGKLRIAPSGLGWKSSALTEPFTLPLSEIRRFCWSHFARGYELKIILKNRSPVSLDGFAQEDFDGLASFIKQNYDMGIEQKEFSIKGWNWGDSEFLGSELVFNVNSRPAFEIPISAVNNSNLSGKNEVALEFSNVKDSPVPSAQADELVEMRLYIPGTTSKEDAAEGEETEQNAANLFYESIKERADIGQAAGDAIVSFSEILLLTPRGRYDIDMYETSMRLRGKTYDYKVEYSSINRLFLLPKPDEQHVAFVIGLDPPLRQGQTRYPFLVTQFIRDEDMEVDLNMEEGVLREKYADKLKTSYDQPAYEVVSQIFQGLTNRKVITPANFMSHHGHAAVKCSFKANEGQLYILDQYLLFIPKPTILITIADLARVTLSRVGMSVSASRTFDLTFSLRSGTSYQFSNINREEQNAIVRYLESKHVKIHNDLADEAQQSLLNAALADEDEEEGDEAMGESMSEDEDFRAGSESDVAEEYDEEAGSSSGNDEDEAGSSSGNDEDEAGSDEE</sequence>
<dbReference type="OrthoDB" id="498543at2759"/>
<dbReference type="InterPro" id="IPR050454">
    <property type="entry name" value="RTT106/SSRP1_HistChap/FACT"/>
</dbReference>
<dbReference type="GO" id="GO:0035101">
    <property type="term" value="C:FACT complex"/>
    <property type="evidence" value="ECO:0007669"/>
    <property type="project" value="EnsemblFungi"/>
</dbReference>
<evidence type="ECO:0000256" key="4">
    <source>
        <dbReference type="ARBA" id="ARBA00022763"/>
    </source>
</evidence>
<dbReference type="CDD" id="cd13231">
    <property type="entry name" value="PH2_SSRP1-like"/>
    <property type="match status" value="1"/>
</dbReference>
<dbReference type="GO" id="GO:0034728">
    <property type="term" value="P:nucleosome organization"/>
    <property type="evidence" value="ECO:0007669"/>
    <property type="project" value="EnsemblFungi"/>
</dbReference>
<accession>S9PY85</accession>
<dbReference type="FunFam" id="2.30.29.150:FF:000001">
    <property type="entry name" value="Fact complex subunit ssrp1"/>
    <property type="match status" value="1"/>
</dbReference>
<dbReference type="InterPro" id="IPR024954">
    <property type="entry name" value="SSRP1_DD"/>
</dbReference>
<evidence type="ECO:0000256" key="5">
    <source>
        <dbReference type="ARBA" id="ARBA00023015"/>
    </source>
</evidence>
<dbReference type="VEuPathDB" id="FungiDB:SOCG_00172"/>
<dbReference type="InterPro" id="IPR013719">
    <property type="entry name" value="RTT106/SPT16-like_middle_dom"/>
</dbReference>
<proteinExistence type="inferred from homology"/>
<dbReference type="RefSeq" id="XP_013018046.1">
    <property type="nucleotide sequence ID" value="XM_013162592.1"/>
</dbReference>
<keyword evidence="13" id="KW-1185">Reference proteome</keyword>
<dbReference type="InterPro" id="IPR048993">
    <property type="entry name" value="SSRP1-like_PH1"/>
</dbReference>
<dbReference type="GO" id="GO:0042393">
    <property type="term" value="F:histone binding"/>
    <property type="evidence" value="ECO:0007669"/>
    <property type="project" value="EnsemblFungi"/>
</dbReference>
<dbReference type="Gene3D" id="2.30.29.220">
    <property type="entry name" value="Structure-specific recognition protein (SSRP1)"/>
    <property type="match status" value="1"/>
</dbReference>
<comment type="function">
    <text evidence="9">Component of the FACT complex, a general chromatin factor that acts to reorganize nucleosomes. The FACT complex is involved in multiple processes that require DNA as a template such as mRNA elongation, DNA replication and DNA repair. During transcription elongation the FACT complex acts as a histone chaperone that both destabilizes and restores nucleosomal structure. It facilitates the passage of RNA polymerase II and transcription by promoting the dissociation of one histone H2A-H2B dimer from the nucleosome, then subsequently promotes the reestablishment of the nucleosome following the passage of RNA polymerase II.</text>
</comment>
<dbReference type="Proteomes" id="UP000016088">
    <property type="component" value="Unassembled WGS sequence"/>
</dbReference>
<dbReference type="PANTHER" id="PTHR45849">
    <property type="entry name" value="FACT COMPLEX SUBUNIT SSRP1"/>
    <property type="match status" value="1"/>
</dbReference>
<keyword evidence="8 9" id="KW-0539">Nucleus</keyword>
<dbReference type="HOGENOM" id="CLU_017374_3_0_1"/>
<feature type="domain" description="Histone chaperone RTT106/FACT complex subunit SPT16-like middle" evidence="11">
    <location>
        <begin position="353"/>
        <end position="446"/>
    </location>
</feature>
<dbReference type="OMA" id="QVVTKIF"/>
<dbReference type="GO" id="GO:0006281">
    <property type="term" value="P:DNA repair"/>
    <property type="evidence" value="ECO:0007669"/>
    <property type="project" value="UniProtKB-KW"/>
</dbReference>
<dbReference type="eggNOG" id="KOG0526">
    <property type="taxonomic scope" value="Eukaryota"/>
</dbReference>
<dbReference type="AlphaFoldDB" id="S9PY85"/>
<keyword evidence="2 9" id="KW-0158">Chromosome</keyword>
<dbReference type="GO" id="GO:0031508">
    <property type="term" value="P:pericentric heterochromatin formation"/>
    <property type="evidence" value="ECO:0007669"/>
    <property type="project" value="EnsemblFungi"/>
</dbReference>
<dbReference type="SMART" id="SM01287">
    <property type="entry name" value="Rtt106"/>
    <property type="match status" value="1"/>
</dbReference>
<comment type="subcellular location">
    <subcellularLocation>
        <location evidence="9">Nucleus</location>
    </subcellularLocation>
    <subcellularLocation>
        <location evidence="9">Chromosome</location>
    </subcellularLocation>
</comment>
<keyword evidence="5 9" id="KW-0805">Transcription regulation</keyword>
<dbReference type="SUPFAM" id="SSF50729">
    <property type="entry name" value="PH domain-like"/>
    <property type="match status" value="1"/>
</dbReference>
<dbReference type="EMBL" id="KE503207">
    <property type="protein sequence ID" value="EPX72408.1"/>
    <property type="molecule type" value="Genomic_DNA"/>
</dbReference>
<dbReference type="GO" id="GO:0006261">
    <property type="term" value="P:DNA-templated DNA replication"/>
    <property type="evidence" value="ECO:0007669"/>
    <property type="project" value="EnsemblFungi"/>
</dbReference>
<keyword evidence="4 9" id="KW-0227">DNA damage</keyword>
<dbReference type="InterPro" id="IPR000969">
    <property type="entry name" value="SSRP1/POB3"/>
</dbReference>
<keyword evidence="7 9" id="KW-0234">DNA repair</keyword>
<dbReference type="InterPro" id="IPR035417">
    <property type="entry name" value="SSRP1/POB3_N"/>
</dbReference>
<evidence type="ECO:0000259" key="11">
    <source>
        <dbReference type="SMART" id="SM01287"/>
    </source>
</evidence>
<dbReference type="GO" id="GO:0030466">
    <property type="term" value="P:silent mating-type cassette heterochromatin formation"/>
    <property type="evidence" value="ECO:0007669"/>
    <property type="project" value="EnsemblFungi"/>
</dbReference>
<dbReference type="GO" id="GO:0045899">
    <property type="term" value="P:positive regulation of RNA polymerase II transcription preinitiation complex assembly"/>
    <property type="evidence" value="ECO:0007669"/>
    <property type="project" value="EnsemblFungi"/>
</dbReference>
<evidence type="ECO:0000256" key="10">
    <source>
        <dbReference type="SAM" id="MobiDB-lite"/>
    </source>
</evidence>
<evidence type="ECO:0000313" key="13">
    <source>
        <dbReference type="Proteomes" id="UP000016088"/>
    </source>
</evidence>
<dbReference type="Pfam" id="PF03531">
    <property type="entry name" value="SSrecog"/>
    <property type="match status" value="1"/>
</dbReference>
<dbReference type="InterPro" id="IPR038167">
    <property type="entry name" value="SSRP1_sf"/>
</dbReference>
<keyword evidence="6 9" id="KW-0804">Transcription</keyword>
<dbReference type="CDD" id="cd13229">
    <property type="entry name" value="PH_TFIIH"/>
    <property type="match status" value="1"/>
</dbReference>
<evidence type="ECO:0000256" key="6">
    <source>
        <dbReference type="ARBA" id="ARBA00023163"/>
    </source>
</evidence>
<evidence type="ECO:0000256" key="3">
    <source>
        <dbReference type="ARBA" id="ARBA00022705"/>
    </source>
</evidence>
<name>S9PY85_SCHOY</name>
<feature type="compositionally biased region" description="Acidic residues" evidence="10">
    <location>
        <begin position="461"/>
        <end position="481"/>
    </location>
</feature>
<dbReference type="GO" id="GO:0031491">
    <property type="term" value="F:nucleosome binding"/>
    <property type="evidence" value="ECO:0007669"/>
    <property type="project" value="EnsemblFungi"/>
</dbReference>
<dbReference type="Pfam" id="PF08512">
    <property type="entry name" value="Rttp106-like_middle"/>
    <property type="match status" value="1"/>
</dbReference>
<evidence type="ECO:0000256" key="7">
    <source>
        <dbReference type="ARBA" id="ARBA00023204"/>
    </source>
</evidence>
<evidence type="ECO:0000256" key="1">
    <source>
        <dbReference type="ARBA" id="ARBA00010060"/>
    </source>
</evidence>
<dbReference type="Gene3D" id="2.30.29.30">
    <property type="entry name" value="Pleckstrin-homology domain (PH domain)/Phosphotyrosine-binding domain (PTB)"/>
    <property type="match status" value="2"/>
</dbReference>
<dbReference type="Pfam" id="PF17292">
    <property type="entry name" value="POB3_N"/>
    <property type="match status" value="1"/>
</dbReference>
<dbReference type="PANTHER" id="PTHR45849:SF1">
    <property type="entry name" value="FACT COMPLEX SUBUNIT SSRP1"/>
    <property type="match status" value="1"/>
</dbReference>
<reference evidence="12 13" key="1">
    <citation type="journal article" date="2011" name="Science">
        <title>Comparative functional genomics of the fission yeasts.</title>
        <authorList>
            <person name="Rhind N."/>
            <person name="Chen Z."/>
            <person name="Yassour M."/>
            <person name="Thompson D.A."/>
            <person name="Haas B.J."/>
            <person name="Habib N."/>
            <person name="Wapinski I."/>
            <person name="Roy S."/>
            <person name="Lin M.F."/>
            <person name="Heiman D.I."/>
            <person name="Young S.K."/>
            <person name="Furuya K."/>
            <person name="Guo Y."/>
            <person name="Pidoux A."/>
            <person name="Chen H.M."/>
            <person name="Robbertse B."/>
            <person name="Goldberg J.M."/>
            <person name="Aoki K."/>
            <person name="Bayne E.H."/>
            <person name="Berlin A.M."/>
            <person name="Desjardins C.A."/>
            <person name="Dobbs E."/>
            <person name="Dukaj L."/>
            <person name="Fan L."/>
            <person name="FitzGerald M.G."/>
            <person name="French C."/>
            <person name="Gujja S."/>
            <person name="Hansen K."/>
            <person name="Keifenheim D."/>
            <person name="Levin J.Z."/>
            <person name="Mosher R.A."/>
            <person name="Mueller C.A."/>
            <person name="Pfiffner J."/>
            <person name="Priest M."/>
            <person name="Russ C."/>
            <person name="Smialowska A."/>
            <person name="Swoboda P."/>
            <person name="Sykes S.M."/>
            <person name="Vaughn M."/>
            <person name="Vengrova S."/>
            <person name="Yoder R."/>
            <person name="Zeng Q."/>
            <person name="Allshire R."/>
            <person name="Baulcombe D."/>
            <person name="Birren B.W."/>
            <person name="Brown W."/>
            <person name="Ekwall K."/>
            <person name="Kellis M."/>
            <person name="Leatherwood J."/>
            <person name="Levin H."/>
            <person name="Margalit H."/>
            <person name="Martienssen R."/>
            <person name="Nieduszynski C.A."/>
            <person name="Spatafora J.W."/>
            <person name="Friedman N."/>
            <person name="Dalgaard J.Z."/>
            <person name="Baumann P."/>
            <person name="Niki H."/>
            <person name="Regev A."/>
            <person name="Nusbaum C."/>
        </authorList>
    </citation>
    <scope>NUCLEOTIDE SEQUENCE [LARGE SCALE GENOMIC DNA]</scope>
    <source>
        <strain evidence="13">yFS286</strain>
    </source>
</reference>
<dbReference type="GO" id="GO:0003677">
    <property type="term" value="F:DNA binding"/>
    <property type="evidence" value="ECO:0007669"/>
    <property type="project" value="InterPro"/>
</dbReference>
<evidence type="ECO:0000313" key="12">
    <source>
        <dbReference type="EMBL" id="EPX72408.1"/>
    </source>
</evidence>
<dbReference type="GeneID" id="25029156"/>
<comment type="similarity">
    <text evidence="1 9">Belongs to the SSRP1 family.</text>
</comment>
<dbReference type="Gene3D" id="2.30.29.150">
    <property type="match status" value="1"/>
</dbReference>